<keyword evidence="4 5" id="KW-0472">Membrane</keyword>
<dbReference type="PANTHER" id="PTHR33507">
    <property type="entry name" value="INNER MEMBRANE PROTEIN YBBJ"/>
    <property type="match status" value="1"/>
</dbReference>
<keyword evidence="2 5" id="KW-0812">Transmembrane</keyword>
<evidence type="ECO:0000256" key="1">
    <source>
        <dbReference type="ARBA" id="ARBA00004141"/>
    </source>
</evidence>
<feature type="domain" description="NfeD-like C-terminal" evidence="6">
    <location>
        <begin position="98"/>
        <end position="151"/>
    </location>
</feature>
<name>G5H949_9BACT</name>
<dbReference type="Proteomes" id="UP000006008">
    <property type="component" value="Unassembled WGS sequence"/>
</dbReference>
<dbReference type="EMBL" id="ADLD01000013">
    <property type="protein sequence ID" value="EHB92086.1"/>
    <property type="molecule type" value="Genomic_DNA"/>
</dbReference>
<dbReference type="InterPro" id="IPR052165">
    <property type="entry name" value="Membrane_assoc_protease"/>
</dbReference>
<dbReference type="OrthoDB" id="1120520at2"/>
<dbReference type="RefSeq" id="WP_009134941.1">
    <property type="nucleotide sequence ID" value="NZ_CP102250.1"/>
</dbReference>
<dbReference type="GO" id="GO:0005886">
    <property type="term" value="C:plasma membrane"/>
    <property type="evidence" value="ECO:0007669"/>
    <property type="project" value="TreeGrafter"/>
</dbReference>
<evidence type="ECO:0000256" key="2">
    <source>
        <dbReference type="ARBA" id="ARBA00022692"/>
    </source>
</evidence>
<sequence length="164" mass="17560">MWLILILVLIGVLLLVAELVLLPGISVAGIGSLLAFGAAIFYAFIQYGVLIGLVTLTAAVLLSVLAVFISLRANTWQRLSLKATIDSTSTPTPQQNNILVGQTGTTLTRLAPMGKVRVGEVTAEAKTIDGYINPRQSVEVIGFENTVVIVRAVHHKQQESINQI</sequence>
<comment type="caution">
    <text evidence="7">The sequence shown here is derived from an EMBL/GenBank/DDBJ whole genome shotgun (WGS) entry which is preliminary data.</text>
</comment>
<evidence type="ECO:0000259" key="6">
    <source>
        <dbReference type="Pfam" id="PF01957"/>
    </source>
</evidence>
<dbReference type="PANTHER" id="PTHR33507:SF3">
    <property type="entry name" value="INNER MEMBRANE PROTEIN YBBJ"/>
    <property type="match status" value="1"/>
</dbReference>
<evidence type="ECO:0000256" key="4">
    <source>
        <dbReference type="ARBA" id="ARBA00023136"/>
    </source>
</evidence>
<dbReference type="PATRIC" id="fig|742725.3.peg.2202"/>
<gene>
    <name evidence="7" type="ORF">HMPREF9450_02135</name>
</gene>
<dbReference type="InterPro" id="IPR012340">
    <property type="entry name" value="NA-bd_OB-fold"/>
</dbReference>
<dbReference type="InterPro" id="IPR002810">
    <property type="entry name" value="NfeD-like_C"/>
</dbReference>
<evidence type="ECO:0000256" key="3">
    <source>
        <dbReference type="ARBA" id="ARBA00022989"/>
    </source>
</evidence>
<evidence type="ECO:0000313" key="7">
    <source>
        <dbReference type="EMBL" id="EHB92086.1"/>
    </source>
</evidence>
<feature type="transmembrane region" description="Helical" evidence="5">
    <location>
        <begin position="44"/>
        <end position="71"/>
    </location>
</feature>
<accession>G5H949</accession>
<organism evidence="7 8">
    <name type="scientific">Alistipes indistinctus YIT 12060</name>
    <dbReference type="NCBI Taxonomy" id="742725"/>
    <lineage>
        <taxon>Bacteria</taxon>
        <taxon>Pseudomonadati</taxon>
        <taxon>Bacteroidota</taxon>
        <taxon>Bacteroidia</taxon>
        <taxon>Bacteroidales</taxon>
        <taxon>Rikenellaceae</taxon>
        <taxon>Alistipes</taxon>
    </lineage>
</organism>
<dbReference type="HOGENOM" id="CLU_087257_3_1_10"/>
<comment type="subcellular location">
    <subcellularLocation>
        <location evidence="1">Membrane</location>
        <topology evidence="1">Multi-pass membrane protein</topology>
    </subcellularLocation>
</comment>
<dbReference type="Gene3D" id="2.40.50.140">
    <property type="entry name" value="Nucleic acid-binding proteins"/>
    <property type="match status" value="1"/>
</dbReference>
<dbReference type="AlphaFoldDB" id="G5H949"/>
<dbReference type="Pfam" id="PF01957">
    <property type="entry name" value="NfeD"/>
    <property type="match status" value="1"/>
</dbReference>
<dbReference type="STRING" id="742725.HMPREF9450_02135"/>
<evidence type="ECO:0000256" key="5">
    <source>
        <dbReference type="SAM" id="Phobius"/>
    </source>
</evidence>
<dbReference type="GeneID" id="92814843"/>
<proteinExistence type="predicted"/>
<keyword evidence="8" id="KW-1185">Reference proteome</keyword>
<keyword evidence="3 5" id="KW-1133">Transmembrane helix</keyword>
<evidence type="ECO:0000313" key="8">
    <source>
        <dbReference type="Proteomes" id="UP000006008"/>
    </source>
</evidence>
<reference evidence="7 8" key="1">
    <citation type="submission" date="2011-08" db="EMBL/GenBank/DDBJ databases">
        <title>The Genome Sequence of Alistipes indistinctus YIT 12060.</title>
        <authorList>
            <consortium name="The Broad Institute Genome Sequencing Platform"/>
            <person name="Earl A."/>
            <person name="Ward D."/>
            <person name="Feldgarden M."/>
            <person name="Gevers D."/>
            <person name="Morotomi M."/>
            <person name="Young S.K."/>
            <person name="Zeng Q."/>
            <person name="Gargeya S."/>
            <person name="Fitzgerald M."/>
            <person name="Haas B."/>
            <person name="Abouelleil A."/>
            <person name="Alvarado L."/>
            <person name="Arachchi H.M."/>
            <person name="Berlin A."/>
            <person name="Brown A."/>
            <person name="Chapman S.B."/>
            <person name="Chen Z."/>
            <person name="Dunbar C."/>
            <person name="Freedman E."/>
            <person name="Gearin G."/>
            <person name="Gellesch M."/>
            <person name="Goldberg J."/>
            <person name="Griggs A."/>
            <person name="Gujja S."/>
            <person name="Heiman D."/>
            <person name="Howarth C."/>
            <person name="Larson L."/>
            <person name="Lui A."/>
            <person name="MacDonald P.J.P."/>
            <person name="Montmayeur A."/>
            <person name="Murphy C."/>
            <person name="Neiman D."/>
            <person name="Pearson M."/>
            <person name="Priest M."/>
            <person name="Roberts A."/>
            <person name="Saif S."/>
            <person name="Shea T."/>
            <person name="Shenoy N."/>
            <person name="Sisk P."/>
            <person name="Stolte C."/>
            <person name="Sykes S."/>
            <person name="Wortman J."/>
            <person name="Nusbaum C."/>
            <person name="Birren B."/>
        </authorList>
    </citation>
    <scope>NUCLEOTIDE SEQUENCE [LARGE SCALE GENOMIC DNA]</scope>
    <source>
        <strain evidence="7 8">YIT 12060</strain>
    </source>
</reference>
<dbReference type="eggNOG" id="COG1030">
    <property type="taxonomic scope" value="Bacteria"/>
</dbReference>
<protein>
    <recommendedName>
        <fullName evidence="6">NfeD-like C-terminal domain-containing protein</fullName>
    </recommendedName>
</protein>